<evidence type="ECO:0000256" key="1">
    <source>
        <dbReference type="SAM" id="MobiDB-lite"/>
    </source>
</evidence>
<comment type="caution">
    <text evidence="2">The sequence shown here is derived from an EMBL/GenBank/DDBJ whole genome shotgun (WGS) entry which is preliminary data.</text>
</comment>
<sequence length="514" mass="56150">MTSNFSYPRPEPPQAHQHQNNDGRDSLGSTASAPGMVEDTGSEASAEGEFTRSGLWNSFFEFDPNKKRLAYPAVITEGLTAVAREDRPRTRGRECHTTSGGNTPTPSPASSATERSRTPKPSKSYKLFPPAVVGHPHVRLPISPPEEQTRQPSSLQAQSSYGSGLPATTVAANKNNNNNNNNNNSQTTEMNDSSSVLDKYSDPEDMPILELMWRYGEEVVRERWPHRLYLPDRGDLDRYDRSNCSSRGCCTPPHLPRPDTGCEQAHSPRSPEIPVSPMSRAAIRREKVLPEPPRAPAPAPKPRPSHMSLRNFSFSKMTTRSTPALAHQADNQTANTCSAASYMDRPLPPLPPTAATTTTGTSHNPTPPNISVFEVDSDDEDESFGGESMSLARRILRGIVPSSNSGRRARSDAGLTHQRTQDGRAQQKSGNKFWNLMRGRSKSTSAPVSSMVVGPTAAERERHFNMLMSLSMSDGSGFRGYHGHSFAAKQRRPSSSRGAGMSLSRRIFGSTGGR</sequence>
<reference evidence="2" key="1">
    <citation type="journal article" date="2023" name="Mol. Phylogenet. Evol.">
        <title>Genome-scale phylogeny and comparative genomics of the fungal order Sordariales.</title>
        <authorList>
            <person name="Hensen N."/>
            <person name="Bonometti L."/>
            <person name="Westerberg I."/>
            <person name="Brannstrom I.O."/>
            <person name="Guillou S."/>
            <person name="Cros-Aarteil S."/>
            <person name="Calhoun S."/>
            <person name="Haridas S."/>
            <person name="Kuo A."/>
            <person name="Mondo S."/>
            <person name="Pangilinan J."/>
            <person name="Riley R."/>
            <person name="LaButti K."/>
            <person name="Andreopoulos B."/>
            <person name="Lipzen A."/>
            <person name="Chen C."/>
            <person name="Yan M."/>
            <person name="Daum C."/>
            <person name="Ng V."/>
            <person name="Clum A."/>
            <person name="Steindorff A."/>
            <person name="Ohm R.A."/>
            <person name="Martin F."/>
            <person name="Silar P."/>
            <person name="Natvig D.O."/>
            <person name="Lalanne C."/>
            <person name="Gautier V."/>
            <person name="Ament-Velasquez S.L."/>
            <person name="Kruys A."/>
            <person name="Hutchinson M.I."/>
            <person name="Powell A.J."/>
            <person name="Barry K."/>
            <person name="Miller A.N."/>
            <person name="Grigoriev I.V."/>
            <person name="Debuchy R."/>
            <person name="Gladieux P."/>
            <person name="Hiltunen Thoren M."/>
            <person name="Johannesson H."/>
        </authorList>
    </citation>
    <scope>NUCLEOTIDE SEQUENCE</scope>
    <source>
        <strain evidence="2">CBS 990.96</strain>
    </source>
</reference>
<dbReference type="EMBL" id="MU865288">
    <property type="protein sequence ID" value="KAK4232232.1"/>
    <property type="molecule type" value="Genomic_DNA"/>
</dbReference>
<dbReference type="Proteomes" id="UP001301958">
    <property type="component" value="Unassembled WGS sequence"/>
</dbReference>
<gene>
    <name evidence="2" type="ORF">QBC38DRAFT_90253</name>
</gene>
<feature type="compositionally biased region" description="Polar residues" evidence="1">
    <location>
        <begin position="185"/>
        <end position="196"/>
    </location>
</feature>
<feature type="region of interest" description="Disordered" evidence="1">
    <location>
        <begin position="1"/>
        <end position="50"/>
    </location>
</feature>
<protein>
    <submittedName>
        <fullName evidence="2">Uncharacterized protein</fullName>
    </submittedName>
</protein>
<organism evidence="2 3">
    <name type="scientific">Podospora fimiseda</name>
    <dbReference type="NCBI Taxonomy" id="252190"/>
    <lineage>
        <taxon>Eukaryota</taxon>
        <taxon>Fungi</taxon>
        <taxon>Dikarya</taxon>
        <taxon>Ascomycota</taxon>
        <taxon>Pezizomycotina</taxon>
        <taxon>Sordariomycetes</taxon>
        <taxon>Sordariomycetidae</taxon>
        <taxon>Sordariales</taxon>
        <taxon>Podosporaceae</taxon>
        <taxon>Podospora</taxon>
    </lineage>
</organism>
<feature type="region of interest" description="Disordered" evidence="1">
    <location>
        <begin position="401"/>
        <end position="430"/>
    </location>
</feature>
<keyword evidence="3" id="KW-1185">Reference proteome</keyword>
<evidence type="ECO:0000313" key="2">
    <source>
        <dbReference type="EMBL" id="KAK4232232.1"/>
    </source>
</evidence>
<reference evidence="2" key="2">
    <citation type="submission" date="2023-05" db="EMBL/GenBank/DDBJ databases">
        <authorList>
            <consortium name="Lawrence Berkeley National Laboratory"/>
            <person name="Steindorff A."/>
            <person name="Hensen N."/>
            <person name="Bonometti L."/>
            <person name="Westerberg I."/>
            <person name="Brannstrom I.O."/>
            <person name="Guillou S."/>
            <person name="Cros-Aarteil S."/>
            <person name="Calhoun S."/>
            <person name="Haridas S."/>
            <person name="Kuo A."/>
            <person name="Mondo S."/>
            <person name="Pangilinan J."/>
            <person name="Riley R."/>
            <person name="Labutti K."/>
            <person name="Andreopoulos B."/>
            <person name="Lipzen A."/>
            <person name="Chen C."/>
            <person name="Yanf M."/>
            <person name="Daum C."/>
            <person name="Ng V."/>
            <person name="Clum A."/>
            <person name="Ohm R."/>
            <person name="Martin F."/>
            <person name="Silar P."/>
            <person name="Natvig D."/>
            <person name="Lalanne C."/>
            <person name="Gautier V."/>
            <person name="Ament-Velasquez S.L."/>
            <person name="Kruys A."/>
            <person name="Hutchinson M.I."/>
            <person name="Powell A.J."/>
            <person name="Barry K."/>
            <person name="Miller A.N."/>
            <person name="Grigoriev I.V."/>
            <person name="Debuchy R."/>
            <person name="Gladieux P."/>
            <person name="Thoren M.H."/>
            <person name="Johannesson H."/>
        </authorList>
    </citation>
    <scope>NUCLEOTIDE SEQUENCE</scope>
    <source>
        <strain evidence="2">CBS 990.96</strain>
    </source>
</reference>
<feature type="compositionally biased region" description="Polar residues" evidence="1">
    <location>
        <begin position="150"/>
        <end position="162"/>
    </location>
</feature>
<feature type="compositionally biased region" description="Low complexity" evidence="1">
    <location>
        <begin position="97"/>
        <end position="113"/>
    </location>
</feature>
<feature type="compositionally biased region" description="Basic and acidic residues" evidence="1">
    <location>
        <begin position="83"/>
        <end position="96"/>
    </location>
</feature>
<name>A0AAN7H5V8_9PEZI</name>
<feature type="region of interest" description="Disordered" evidence="1">
    <location>
        <begin position="287"/>
        <end position="308"/>
    </location>
</feature>
<feature type="region of interest" description="Disordered" evidence="1">
    <location>
        <begin position="481"/>
        <end position="514"/>
    </location>
</feature>
<dbReference type="AlphaFoldDB" id="A0AAN7H5V8"/>
<accession>A0AAN7H5V8</accession>
<feature type="region of interest" description="Disordered" evidence="1">
    <location>
        <begin position="78"/>
        <end position="201"/>
    </location>
</feature>
<feature type="compositionally biased region" description="Low complexity" evidence="1">
    <location>
        <begin position="173"/>
        <end position="184"/>
    </location>
</feature>
<evidence type="ECO:0000313" key="3">
    <source>
        <dbReference type="Proteomes" id="UP001301958"/>
    </source>
</evidence>
<feature type="compositionally biased region" description="Pro residues" evidence="1">
    <location>
        <begin position="290"/>
        <end position="302"/>
    </location>
</feature>
<proteinExistence type="predicted"/>